<evidence type="ECO:0000256" key="12">
    <source>
        <dbReference type="PIRSR" id="PIRSR005461-1"/>
    </source>
</evidence>
<dbReference type="AlphaFoldDB" id="A0A0P0US70"/>
<feature type="domain" description="Ribosomal RNA methyltransferase FtsJ" evidence="13">
    <location>
        <begin position="29"/>
        <end position="202"/>
    </location>
</feature>
<proteinExistence type="inferred from homology"/>
<dbReference type="InterPro" id="IPR015507">
    <property type="entry name" value="rRNA-MeTfrase_E"/>
</dbReference>
<dbReference type="Gene3D" id="3.40.50.150">
    <property type="entry name" value="Vaccinia Virus protein VP39"/>
    <property type="match status" value="1"/>
</dbReference>
<evidence type="ECO:0000256" key="10">
    <source>
        <dbReference type="ARBA" id="ARBA00048970"/>
    </source>
</evidence>
<organism evidence="14 15">
    <name type="scientific">endosymbiont of Bathymodiolus septemdierum str. Myojin knoll</name>
    <dbReference type="NCBI Taxonomy" id="1303921"/>
    <lineage>
        <taxon>Bacteria</taxon>
        <taxon>Pseudomonadati</taxon>
        <taxon>Pseudomonadota</taxon>
        <taxon>Gammaproteobacteria</taxon>
        <taxon>sulfur-oxidizing symbionts</taxon>
    </lineage>
</organism>
<dbReference type="STRING" id="1303921.BSEPE_1020"/>
<dbReference type="EMBL" id="AP013042">
    <property type="protein sequence ID" value="BAS68011.1"/>
    <property type="molecule type" value="Genomic_DNA"/>
</dbReference>
<feature type="binding site" evidence="11">
    <location>
        <position position="122"/>
    </location>
    <ligand>
        <name>S-adenosyl-L-methionine</name>
        <dbReference type="ChEBI" id="CHEBI:59789"/>
    </ligand>
</feature>
<protein>
    <recommendedName>
        <fullName evidence="7 11">Ribosomal RNA large subunit methyltransferase E</fullName>
        <ecNumber evidence="6 11">2.1.1.166</ecNumber>
    </recommendedName>
    <alternativeName>
        <fullName evidence="9 11">23S rRNA Um2552 methyltransferase</fullName>
    </alternativeName>
    <alternativeName>
        <fullName evidence="8 11">rRNA (uridine-2'-O-)-methyltransferase</fullName>
    </alternativeName>
</protein>
<dbReference type="CDD" id="cd02440">
    <property type="entry name" value="AdoMet_MTases"/>
    <property type="match status" value="1"/>
</dbReference>
<reference evidence="14 15" key="2">
    <citation type="journal article" date="2016" name="ISME J.">
        <title>Heterogeneous composition of key metabolic gene clusters in a vent mussel symbiont population.</title>
        <authorList>
            <person name="Ikuta T."/>
            <person name="Takaki Y."/>
            <person name="Nagai Y."/>
            <person name="Shimamura S."/>
            <person name="Tsuda M."/>
            <person name="Kawagucci S."/>
            <person name="Aoki Y."/>
            <person name="Inoue K."/>
            <person name="Teruya M."/>
            <person name="Satou K."/>
            <person name="Teruya K."/>
            <person name="Shimoji M."/>
            <person name="Tamotsu H."/>
            <person name="Hirano T."/>
            <person name="Maruyama T."/>
            <person name="Yoshida T."/>
        </authorList>
    </citation>
    <scope>NUCLEOTIDE SEQUENCE [LARGE SCALE GENOMIC DNA]</scope>
    <source>
        <strain evidence="14 15">Myojin Knoll</strain>
    </source>
</reference>
<feature type="active site" description="Proton acceptor" evidence="11 12">
    <location>
        <position position="162"/>
    </location>
</feature>
<evidence type="ECO:0000256" key="11">
    <source>
        <dbReference type="HAMAP-Rule" id="MF_01547"/>
    </source>
</evidence>
<keyword evidence="15" id="KW-1185">Reference proteome</keyword>
<evidence type="ECO:0000313" key="14">
    <source>
        <dbReference type="EMBL" id="BAS68011.1"/>
    </source>
</evidence>
<feature type="binding site" evidence="11">
    <location>
        <position position="63"/>
    </location>
    <ligand>
        <name>S-adenosyl-L-methionine</name>
        <dbReference type="ChEBI" id="CHEBI:59789"/>
    </ligand>
</feature>
<evidence type="ECO:0000256" key="4">
    <source>
        <dbReference type="ARBA" id="ARBA00022691"/>
    </source>
</evidence>
<dbReference type="RefSeq" id="WP_070104562.1">
    <property type="nucleotide sequence ID" value="NZ_AP013042.1"/>
</dbReference>
<keyword evidence="2 11" id="KW-0489">Methyltransferase</keyword>
<dbReference type="SUPFAM" id="SSF53335">
    <property type="entry name" value="S-adenosyl-L-methionine-dependent methyltransferases"/>
    <property type="match status" value="1"/>
</dbReference>
<evidence type="ECO:0000259" key="13">
    <source>
        <dbReference type="Pfam" id="PF01728"/>
    </source>
</evidence>
<evidence type="ECO:0000256" key="8">
    <source>
        <dbReference type="ARBA" id="ARBA00041995"/>
    </source>
</evidence>
<reference evidence="14 15" key="1">
    <citation type="journal article" date="2000" name="Mar. Ecol. Prog. Ser.">
        <title>Phylogenetic characterization of endosymbionts in three hydrothermal vent mussels: influence on host distributions.</title>
        <authorList>
            <person name="Fujiwara Y."/>
            <person name="Takai K."/>
            <person name="Uematsu K."/>
            <person name="Tsuchida S."/>
            <person name="Hunt J.C."/>
            <person name="Hashimoto J."/>
        </authorList>
    </citation>
    <scope>NUCLEOTIDE SEQUENCE [LARGE SCALE GENOMIC DNA]</scope>
    <source>
        <strain evidence="14 15">Myojin Knoll</strain>
    </source>
</reference>
<dbReference type="KEGG" id="ebh:BSEPE_1020"/>
<name>A0A0P0US70_9GAMM</name>
<dbReference type="HAMAP" id="MF_01547">
    <property type="entry name" value="RNA_methyltr_E"/>
    <property type="match status" value="1"/>
</dbReference>
<dbReference type="NCBIfam" id="NF008390">
    <property type="entry name" value="PRK11188.1"/>
    <property type="match status" value="1"/>
</dbReference>
<evidence type="ECO:0000256" key="2">
    <source>
        <dbReference type="ARBA" id="ARBA00022603"/>
    </source>
</evidence>
<dbReference type="GO" id="GO:0005737">
    <property type="term" value="C:cytoplasm"/>
    <property type="evidence" value="ECO:0007669"/>
    <property type="project" value="UniProtKB-SubCell"/>
</dbReference>
<comment type="subcellular location">
    <subcellularLocation>
        <location evidence="11">Cytoplasm</location>
    </subcellularLocation>
</comment>
<feature type="binding site" evidence="11">
    <location>
        <position position="81"/>
    </location>
    <ligand>
        <name>S-adenosyl-L-methionine</name>
        <dbReference type="ChEBI" id="CHEBI:59789"/>
    </ligand>
</feature>
<dbReference type="GO" id="GO:0008650">
    <property type="term" value="F:rRNA (uridine-2'-O-)-methyltransferase activity"/>
    <property type="evidence" value="ECO:0007669"/>
    <property type="project" value="UniProtKB-UniRule"/>
</dbReference>
<sequence length="208" mass="22946">MAKNKGSSGRWMSEHMSDEYVKRAQKEGYRSRAVYKLIEAIDKDRFIKPGDTLLDLGAAPGGWSQVAIKIVGKKGQVIASDILDIEPIDNVDFLQGDFTKLEVYGALLTLTKGKKVNVVLSDMAPNMSGQLSVDIPKSLYLCELALDMAVKTLTPNGYFFVKVFQGVGFDEYVKACRAAFAKVIIRKPKASRARSKEVYLLASTLKSL</sequence>
<dbReference type="InterPro" id="IPR002877">
    <property type="entry name" value="RNA_MeTrfase_FtsJ_dom"/>
</dbReference>
<evidence type="ECO:0000256" key="7">
    <source>
        <dbReference type="ARBA" id="ARBA00041129"/>
    </source>
</evidence>
<dbReference type="FunFam" id="3.40.50.150:FF:000005">
    <property type="entry name" value="Ribosomal RNA large subunit methyltransferase E"/>
    <property type="match status" value="1"/>
</dbReference>
<evidence type="ECO:0000313" key="15">
    <source>
        <dbReference type="Proteomes" id="UP000067399"/>
    </source>
</evidence>
<dbReference type="Pfam" id="PF01728">
    <property type="entry name" value="FtsJ"/>
    <property type="match status" value="1"/>
</dbReference>
<dbReference type="PANTHER" id="PTHR10920:SF18">
    <property type="entry name" value="RRNA METHYLTRANSFERASE 2, MITOCHONDRIAL"/>
    <property type="match status" value="1"/>
</dbReference>
<evidence type="ECO:0000256" key="5">
    <source>
        <dbReference type="ARBA" id="ARBA00037569"/>
    </source>
</evidence>
<comment type="catalytic activity">
    <reaction evidence="10 11">
        <text>uridine(2552) in 23S rRNA + S-adenosyl-L-methionine = 2'-O-methyluridine(2552) in 23S rRNA + S-adenosyl-L-homocysteine + H(+)</text>
        <dbReference type="Rhea" id="RHEA:42720"/>
        <dbReference type="Rhea" id="RHEA-COMP:10202"/>
        <dbReference type="Rhea" id="RHEA-COMP:10203"/>
        <dbReference type="ChEBI" id="CHEBI:15378"/>
        <dbReference type="ChEBI" id="CHEBI:57856"/>
        <dbReference type="ChEBI" id="CHEBI:59789"/>
        <dbReference type="ChEBI" id="CHEBI:65315"/>
        <dbReference type="ChEBI" id="CHEBI:74478"/>
        <dbReference type="EC" id="2.1.1.166"/>
    </reaction>
</comment>
<dbReference type="Proteomes" id="UP000067399">
    <property type="component" value="Chromosome"/>
</dbReference>
<gene>
    <name evidence="11 14" type="primary">rlmE</name>
    <name evidence="11" type="synonym">ftsJ</name>
    <name evidence="11" type="synonym">rrmJ</name>
    <name evidence="14" type="ORF">BSEPE_1020</name>
</gene>
<dbReference type="InterPro" id="IPR050082">
    <property type="entry name" value="RNA_methyltr_RlmE"/>
</dbReference>
<comment type="similarity">
    <text evidence="11">Belongs to the class I-like SAM-binding methyltransferase superfamily. RNA methyltransferase RlmE family.</text>
</comment>
<dbReference type="InterPro" id="IPR029063">
    <property type="entry name" value="SAM-dependent_MTases_sf"/>
</dbReference>
<keyword evidence="4 11" id="KW-0949">S-adenosyl-L-methionine</keyword>
<accession>A0A0P0US70</accession>
<keyword evidence="1 11" id="KW-0698">rRNA processing</keyword>
<keyword evidence="11" id="KW-0963">Cytoplasm</keyword>
<feature type="binding site" evidence="11">
    <location>
        <position position="97"/>
    </location>
    <ligand>
        <name>S-adenosyl-L-methionine</name>
        <dbReference type="ChEBI" id="CHEBI:59789"/>
    </ligand>
</feature>
<dbReference type="EC" id="2.1.1.166" evidence="6 11"/>
<comment type="function">
    <text evidence="5 11">Specifically methylates the uridine in position 2552 of 23S rRNA at the 2'-O position of the ribose in the fully assembled 50S ribosomal subunit.</text>
</comment>
<dbReference type="OrthoDB" id="9790080at2"/>
<evidence type="ECO:0000256" key="3">
    <source>
        <dbReference type="ARBA" id="ARBA00022679"/>
    </source>
</evidence>
<dbReference type="PIRSF" id="PIRSF005461">
    <property type="entry name" value="23S_rRNA_mtase"/>
    <property type="match status" value="1"/>
</dbReference>
<dbReference type="PANTHER" id="PTHR10920">
    <property type="entry name" value="RIBOSOMAL RNA METHYLTRANSFERASE"/>
    <property type="match status" value="1"/>
</dbReference>
<evidence type="ECO:0000256" key="1">
    <source>
        <dbReference type="ARBA" id="ARBA00022552"/>
    </source>
</evidence>
<evidence type="ECO:0000256" key="6">
    <source>
        <dbReference type="ARBA" id="ARBA00038861"/>
    </source>
</evidence>
<keyword evidence="3 11" id="KW-0808">Transferase</keyword>
<feature type="binding site" evidence="11">
    <location>
        <position position="61"/>
    </location>
    <ligand>
        <name>S-adenosyl-L-methionine</name>
        <dbReference type="ChEBI" id="CHEBI:59789"/>
    </ligand>
</feature>
<evidence type="ECO:0000256" key="9">
    <source>
        <dbReference type="ARBA" id="ARBA00042745"/>
    </source>
</evidence>